<evidence type="ECO:0000256" key="6">
    <source>
        <dbReference type="SAM" id="Phobius"/>
    </source>
</evidence>
<dbReference type="InterPro" id="IPR050833">
    <property type="entry name" value="Poly_Biosynth_Transport"/>
</dbReference>
<dbReference type="Proteomes" id="UP000437446">
    <property type="component" value="Unassembled WGS sequence"/>
</dbReference>
<feature type="transmembrane region" description="Helical" evidence="6">
    <location>
        <begin position="158"/>
        <end position="180"/>
    </location>
</feature>
<feature type="transmembrane region" description="Helical" evidence="6">
    <location>
        <begin position="374"/>
        <end position="398"/>
    </location>
</feature>
<feature type="transmembrane region" description="Helical" evidence="6">
    <location>
        <begin position="311"/>
        <end position="336"/>
    </location>
</feature>
<feature type="transmembrane region" description="Helical" evidence="6">
    <location>
        <begin position="15"/>
        <end position="39"/>
    </location>
</feature>
<evidence type="ECO:0000256" key="3">
    <source>
        <dbReference type="ARBA" id="ARBA00022692"/>
    </source>
</evidence>
<gene>
    <name evidence="7" type="ORF">GMD66_05095</name>
</gene>
<protein>
    <submittedName>
        <fullName evidence="7">Oligosaccharide flippase family protein</fullName>
    </submittedName>
</protein>
<comment type="subcellular location">
    <subcellularLocation>
        <location evidence="1">Cell membrane</location>
        <topology evidence="1">Multi-pass membrane protein</topology>
    </subcellularLocation>
</comment>
<dbReference type="PANTHER" id="PTHR30250">
    <property type="entry name" value="PST FAMILY PREDICTED COLANIC ACID TRANSPORTER"/>
    <property type="match status" value="1"/>
</dbReference>
<feature type="transmembrane region" description="Helical" evidence="6">
    <location>
        <begin position="228"/>
        <end position="251"/>
    </location>
</feature>
<feature type="transmembrane region" description="Helical" evidence="6">
    <location>
        <begin position="342"/>
        <end position="362"/>
    </location>
</feature>
<keyword evidence="4 6" id="KW-1133">Transmembrane helix</keyword>
<keyword evidence="5 6" id="KW-0472">Membrane</keyword>
<dbReference type="AlphaFoldDB" id="A0A7K1HBK8"/>
<feature type="transmembrane region" description="Helical" evidence="6">
    <location>
        <begin position="186"/>
        <end position="208"/>
    </location>
</feature>
<sequence>MFFERIRSKFENSQLFSSFIFTLGGSGISKLLLIVATFYCSNTLSELEFGEFSFVRNTLNMILCICALNFCNLVTKFTAEAKDSVRSLSRLVLLLLFSLFVSLCIGVSLALMKDAWMIKLLEYRDFIEYFRIAGLLLPFFMLQPLIEGVLRGVKQFKLIGVLQIFSSLLFILFIAIGIWYDNSRGAILGMYIYYFVYTIISVLSLILLKDIRQYDYKSISLKREIRTLYDMILPVFILSFVEAPIFWWLQVLLARHATVEAIGCMTIMKQIRNFSVLIPNYFVSTYLAFATELNIKKKYDLYFERFDKYSLLFLGVGCALVLIFSVFGQFILGLYGDGYPKYWYSLVLSNFCIPIVLVLCMIKMELIIQEHQKQLLFISFFWNVLWIVLFEVFVRLGIPALESFFYSEVLAVAVQLILCYYLYYMDKKRLLLNQTK</sequence>
<feature type="transmembrane region" description="Helical" evidence="6">
    <location>
        <begin position="91"/>
        <end position="109"/>
    </location>
</feature>
<evidence type="ECO:0000313" key="8">
    <source>
        <dbReference type="Proteomes" id="UP000437446"/>
    </source>
</evidence>
<evidence type="ECO:0000256" key="5">
    <source>
        <dbReference type="ARBA" id="ARBA00023136"/>
    </source>
</evidence>
<reference evidence="7 8" key="1">
    <citation type="journal article" date="2019" name="Nat. Med.">
        <title>A library of human gut bacterial isolates paired with longitudinal multiomics data enables mechanistic microbiome research.</title>
        <authorList>
            <person name="Poyet M."/>
            <person name="Groussin M."/>
            <person name="Gibbons S.M."/>
            <person name="Avila-Pacheco J."/>
            <person name="Jiang X."/>
            <person name="Kearney S.M."/>
            <person name="Perrotta A.R."/>
            <person name="Berdy B."/>
            <person name="Zhao S."/>
            <person name="Lieberman T.D."/>
            <person name="Swanson P.K."/>
            <person name="Smith M."/>
            <person name="Roesemann S."/>
            <person name="Alexander J.E."/>
            <person name="Rich S.A."/>
            <person name="Livny J."/>
            <person name="Vlamakis H."/>
            <person name="Clish C."/>
            <person name="Bullock K."/>
            <person name="Deik A."/>
            <person name="Scott J."/>
            <person name="Pierce K.A."/>
            <person name="Xavier R.J."/>
            <person name="Alm E.J."/>
        </authorList>
    </citation>
    <scope>NUCLEOTIDE SEQUENCE [LARGE SCALE GENOMIC DNA]</scope>
    <source>
        <strain evidence="7 8">BIOML-A25</strain>
    </source>
</reference>
<keyword evidence="2" id="KW-1003">Cell membrane</keyword>
<evidence type="ECO:0000256" key="1">
    <source>
        <dbReference type="ARBA" id="ARBA00004651"/>
    </source>
</evidence>
<evidence type="ECO:0000256" key="2">
    <source>
        <dbReference type="ARBA" id="ARBA00022475"/>
    </source>
</evidence>
<dbReference type="Pfam" id="PF01943">
    <property type="entry name" value="Polysacc_synt"/>
    <property type="match status" value="1"/>
</dbReference>
<name>A0A7K1HBK8_9BACT</name>
<proteinExistence type="predicted"/>
<dbReference type="GO" id="GO:0005886">
    <property type="term" value="C:plasma membrane"/>
    <property type="evidence" value="ECO:0007669"/>
    <property type="project" value="UniProtKB-SubCell"/>
</dbReference>
<feature type="transmembrane region" description="Helical" evidence="6">
    <location>
        <begin position="404"/>
        <end position="423"/>
    </location>
</feature>
<evidence type="ECO:0000313" key="7">
    <source>
        <dbReference type="EMBL" id="MTU28599.1"/>
    </source>
</evidence>
<accession>A0A7K1HBK8</accession>
<feature type="transmembrane region" description="Helical" evidence="6">
    <location>
        <begin position="59"/>
        <end position="79"/>
    </location>
</feature>
<keyword evidence="3 6" id="KW-0812">Transmembrane</keyword>
<feature type="transmembrane region" description="Helical" evidence="6">
    <location>
        <begin position="271"/>
        <end position="290"/>
    </location>
</feature>
<comment type="caution">
    <text evidence="7">The sequence shown here is derived from an EMBL/GenBank/DDBJ whole genome shotgun (WGS) entry which is preliminary data.</text>
</comment>
<dbReference type="InterPro" id="IPR002797">
    <property type="entry name" value="Polysacc_synth"/>
</dbReference>
<feature type="transmembrane region" description="Helical" evidence="6">
    <location>
        <begin position="129"/>
        <end position="146"/>
    </location>
</feature>
<dbReference type="RefSeq" id="WP_129943013.1">
    <property type="nucleotide sequence ID" value="NZ_RCYQ01000002.1"/>
</dbReference>
<dbReference type="EMBL" id="WNCR01000002">
    <property type="protein sequence ID" value="MTU28599.1"/>
    <property type="molecule type" value="Genomic_DNA"/>
</dbReference>
<dbReference type="PANTHER" id="PTHR30250:SF11">
    <property type="entry name" value="O-ANTIGEN TRANSPORTER-RELATED"/>
    <property type="match status" value="1"/>
</dbReference>
<evidence type="ECO:0000256" key="4">
    <source>
        <dbReference type="ARBA" id="ARBA00022989"/>
    </source>
</evidence>
<organism evidence="7 8">
    <name type="scientific">Parabacteroides merdae</name>
    <dbReference type="NCBI Taxonomy" id="46503"/>
    <lineage>
        <taxon>Bacteria</taxon>
        <taxon>Pseudomonadati</taxon>
        <taxon>Bacteroidota</taxon>
        <taxon>Bacteroidia</taxon>
        <taxon>Bacteroidales</taxon>
        <taxon>Tannerellaceae</taxon>
        <taxon>Parabacteroides</taxon>
    </lineage>
</organism>